<evidence type="ECO:0000256" key="12">
    <source>
        <dbReference type="HAMAP-Rule" id="MF_01393"/>
    </source>
</evidence>
<evidence type="ECO:0000256" key="5">
    <source>
        <dbReference type="ARBA" id="ARBA00022547"/>
    </source>
</evidence>
<evidence type="ECO:0000313" key="14">
    <source>
        <dbReference type="EMBL" id="HGB15345.1"/>
    </source>
</evidence>
<feature type="transmembrane region" description="Helical" evidence="12">
    <location>
        <begin position="196"/>
        <end position="218"/>
    </location>
</feature>
<dbReference type="HAMAP" id="MF_01393">
    <property type="entry name" value="ATP_synth_a_bact"/>
    <property type="match status" value="1"/>
</dbReference>
<feature type="transmembrane region" description="Helical" evidence="12">
    <location>
        <begin position="137"/>
        <end position="157"/>
    </location>
</feature>
<dbReference type="GO" id="GO:0046933">
    <property type="term" value="F:proton-transporting ATP synthase activity, rotational mechanism"/>
    <property type="evidence" value="ECO:0007669"/>
    <property type="project" value="UniProtKB-UniRule"/>
</dbReference>
<keyword evidence="9 12" id="KW-0406">Ion transport</keyword>
<comment type="caution">
    <text evidence="14">The sequence shown here is derived from an EMBL/GenBank/DDBJ whole genome shotgun (WGS) entry which is preliminary data.</text>
</comment>
<comment type="function">
    <text evidence="12 13">Key component of the proton channel; it plays a direct role in the translocation of protons across the membrane.</text>
</comment>
<evidence type="ECO:0000256" key="6">
    <source>
        <dbReference type="ARBA" id="ARBA00022692"/>
    </source>
</evidence>
<evidence type="ECO:0000256" key="10">
    <source>
        <dbReference type="ARBA" id="ARBA00023136"/>
    </source>
</evidence>
<dbReference type="InterPro" id="IPR000568">
    <property type="entry name" value="ATP_synth_F0_asu"/>
</dbReference>
<dbReference type="NCBIfam" id="TIGR01131">
    <property type="entry name" value="ATP_synt_6_or_A"/>
    <property type="match status" value="1"/>
</dbReference>
<evidence type="ECO:0000256" key="7">
    <source>
        <dbReference type="ARBA" id="ARBA00022781"/>
    </source>
</evidence>
<dbReference type="SUPFAM" id="SSF81336">
    <property type="entry name" value="F1F0 ATP synthase subunit A"/>
    <property type="match status" value="1"/>
</dbReference>
<proteinExistence type="inferred from homology"/>
<comment type="similarity">
    <text evidence="2 12 13">Belongs to the ATPase A chain family.</text>
</comment>
<dbReference type="Pfam" id="PF00119">
    <property type="entry name" value="ATP-synt_A"/>
    <property type="match status" value="1"/>
</dbReference>
<dbReference type="Gene3D" id="1.20.120.220">
    <property type="entry name" value="ATP synthase, F0 complex, subunit A"/>
    <property type="match status" value="1"/>
</dbReference>
<feature type="transmembrane region" description="Helical" evidence="12">
    <location>
        <begin position="77"/>
        <end position="101"/>
    </location>
</feature>
<accession>A0A7C3SLM8</accession>
<dbReference type="InterPro" id="IPR045082">
    <property type="entry name" value="ATP_syn_F0_a_bact/chloroplast"/>
</dbReference>
<keyword evidence="5 12" id="KW-0138">CF(0)</keyword>
<evidence type="ECO:0000256" key="1">
    <source>
        <dbReference type="ARBA" id="ARBA00004141"/>
    </source>
</evidence>
<feature type="transmembrane region" description="Helical" evidence="12">
    <location>
        <begin position="22"/>
        <end position="40"/>
    </location>
</feature>
<dbReference type="GO" id="GO:0042777">
    <property type="term" value="P:proton motive force-driven plasma membrane ATP synthesis"/>
    <property type="evidence" value="ECO:0007669"/>
    <property type="project" value="TreeGrafter"/>
</dbReference>
<feature type="transmembrane region" description="Helical" evidence="12">
    <location>
        <begin position="163"/>
        <end position="184"/>
    </location>
</feature>
<dbReference type="CDD" id="cd00310">
    <property type="entry name" value="ATP-synt_Fo_a_6"/>
    <property type="match status" value="1"/>
</dbReference>
<dbReference type="PANTHER" id="PTHR42823:SF3">
    <property type="entry name" value="ATP SYNTHASE SUBUNIT A, CHLOROPLASTIC"/>
    <property type="match status" value="1"/>
</dbReference>
<dbReference type="GO" id="GO:0005886">
    <property type="term" value="C:plasma membrane"/>
    <property type="evidence" value="ECO:0007669"/>
    <property type="project" value="UniProtKB-SubCell"/>
</dbReference>
<comment type="subcellular location">
    <subcellularLocation>
        <location evidence="12 13">Cell membrane</location>
        <topology evidence="12 13">Multi-pass membrane protein</topology>
    </subcellularLocation>
    <subcellularLocation>
        <location evidence="1">Membrane</location>
        <topology evidence="1">Multi-pass membrane protein</topology>
    </subcellularLocation>
</comment>
<feature type="transmembrane region" description="Helical" evidence="12">
    <location>
        <begin position="107"/>
        <end position="125"/>
    </location>
</feature>
<evidence type="ECO:0000256" key="4">
    <source>
        <dbReference type="ARBA" id="ARBA00022475"/>
    </source>
</evidence>
<dbReference type="PROSITE" id="PS00449">
    <property type="entry name" value="ATPASE_A"/>
    <property type="match status" value="1"/>
</dbReference>
<evidence type="ECO:0000256" key="3">
    <source>
        <dbReference type="ARBA" id="ARBA00022448"/>
    </source>
</evidence>
<keyword evidence="11 12" id="KW-0066">ATP synthesis</keyword>
<reference evidence="14" key="1">
    <citation type="journal article" date="2020" name="mSystems">
        <title>Genome- and Community-Level Interaction Insights into Carbon Utilization and Element Cycling Functions of Hydrothermarchaeota in Hydrothermal Sediment.</title>
        <authorList>
            <person name="Zhou Z."/>
            <person name="Liu Y."/>
            <person name="Xu W."/>
            <person name="Pan J."/>
            <person name="Luo Z.H."/>
            <person name="Li M."/>
        </authorList>
    </citation>
    <scope>NUCLEOTIDE SEQUENCE [LARGE SCALE GENOMIC DNA]</scope>
    <source>
        <strain evidence="14">SpSt-776</strain>
    </source>
</reference>
<keyword evidence="8 12" id="KW-1133">Transmembrane helix</keyword>
<dbReference type="InterPro" id="IPR023011">
    <property type="entry name" value="ATP_synth_F0_asu_AS"/>
</dbReference>
<keyword evidence="6 12" id="KW-0812">Transmembrane</keyword>
<evidence type="ECO:0000256" key="8">
    <source>
        <dbReference type="ARBA" id="ARBA00022989"/>
    </source>
</evidence>
<dbReference type="EMBL" id="DTHB01000053">
    <property type="protein sequence ID" value="HGB15345.1"/>
    <property type="molecule type" value="Genomic_DNA"/>
</dbReference>
<evidence type="ECO:0000256" key="11">
    <source>
        <dbReference type="ARBA" id="ARBA00023310"/>
    </source>
</evidence>
<keyword evidence="7 12" id="KW-0375">Hydrogen ion transport</keyword>
<protein>
    <recommendedName>
        <fullName evidence="12 13">ATP synthase subunit a</fullName>
    </recommendedName>
    <alternativeName>
        <fullName evidence="12">ATP synthase F0 sector subunit a</fullName>
    </alternativeName>
    <alternativeName>
        <fullName evidence="12">F-ATPase subunit 6</fullName>
    </alternativeName>
</protein>
<dbReference type="PRINTS" id="PR00123">
    <property type="entry name" value="ATPASEA"/>
</dbReference>
<keyword evidence="4 12" id="KW-1003">Cell membrane</keyword>
<dbReference type="InterPro" id="IPR035908">
    <property type="entry name" value="F0_ATP_A_sf"/>
</dbReference>
<gene>
    <name evidence="12 14" type="primary">atpB</name>
    <name evidence="14" type="ORF">ENV62_08940</name>
</gene>
<evidence type="ECO:0000256" key="2">
    <source>
        <dbReference type="ARBA" id="ARBA00006810"/>
    </source>
</evidence>
<dbReference type="PANTHER" id="PTHR42823">
    <property type="entry name" value="ATP SYNTHASE SUBUNIT A, CHLOROPLASTIC"/>
    <property type="match status" value="1"/>
</dbReference>
<keyword evidence="10 12" id="KW-0472">Membrane</keyword>
<dbReference type="AlphaFoldDB" id="A0A7C3SLM8"/>
<sequence>MEHPILFLDVILGKFGVHLPPHVTYTWLIMGLLLLLGLLASRRVALVPAGAQNVMELVVSGLEEFMVEITGEEGRAFFPYIGTLFLFILTCNLIGLIPGFLSPTSNINTPLSMALCTFVFTHYLGIKFHGVKYIKHFLGPIPWLAPLFFPIEIIGHLARVLSLTLRLFGNIMGEDLVLMILLLLAGKFLAPLPMMFLAVFTSTVQAFIFTLLSMMYFAGSMEHAH</sequence>
<evidence type="ECO:0000256" key="13">
    <source>
        <dbReference type="RuleBase" id="RU000483"/>
    </source>
</evidence>
<keyword evidence="3 12" id="KW-0813">Transport</keyword>
<dbReference type="GO" id="GO:0045259">
    <property type="term" value="C:proton-transporting ATP synthase complex"/>
    <property type="evidence" value="ECO:0007669"/>
    <property type="project" value="UniProtKB-KW"/>
</dbReference>
<organism evidence="14">
    <name type="scientific">Desulfobacca acetoxidans</name>
    <dbReference type="NCBI Taxonomy" id="60893"/>
    <lineage>
        <taxon>Bacteria</taxon>
        <taxon>Pseudomonadati</taxon>
        <taxon>Thermodesulfobacteriota</taxon>
        <taxon>Desulfobaccia</taxon>
        <taxon>Desulfobaccales</taxon>
        <taxon>Desulfobaccaceae</taxon>
        <taxon>Desulfobacca</taxon>
    </lineage>
</organism>
<evidence type="ECO:0000256" key="9">
    <source>
        <dbReference type="ARBA" id="ARBA00023065"/>
    </source>
</evidence>
<name>A0A7C3SLM8_9BACT</name>